<evidence type="ECO:0000313" key="1">
    <source>
        <dbReference type="EMBL" id="CUN74774.1"/>
    </source>
</evidence>
<dbReference type="AlphaFoldDB" id="A0A173ZEW5"/>
<accession>A0A173ZEW5</accession>
<dbReference type="InterPro" id="IPR011050">
    <property type="entry name" value="Pectin_lyase_fold/virulence"/>
</dbReference>
<dbReference type="Proteomes" id="UP000095651">
    <property type="component" value="Unassembled WGS sequence"/>
</dbReference>
<dbReference type="PANTHER" id="PTHR11319:SF35">
    <property type="entry name" value="OUTER MEMBRANE PROTEIN PMPC-RELATED"/>
    <property type="match status" value="1"/>
</dbReference>
<gene>
    <name evidence="1" type="ORF">ERS852407_00985</name>
</gene>
<reference evidence="1 2" key="1">
    <citation type="submission" date="2015-09" db="EMBL/GenBank/DDBJ databases">
        <authorList>
            <consortium name="Pathogen Informatics"/>
        </authorList>
    </citation>
    <scope>NUCLEOTIDE SEQUENCE [LARGE SCALE GENOMIC DNA]</scope>
    <source>
        <strain evidence="1 2">2789STDY5608850</strain>
    </source>
</reference>
<sequence length="595" mass="60589">MAHVSNQAQLAAALFRQEPSIQITADFPLTSQLNILYDVAIESLAPYSLHTLFKDPGYDGFLFRIFGGGALRLANITLDGRSEDHDPASVLASSLICVTDGSLCLDTQSVLKNNSSYSDGGGVRICGGTCCTNRFEMNGSARITGCSSRANGGGAAVSLSSPDDCISISDQAVIDHNSALNGGGLSFTSEIPCLGGTLAVMEQARITDNVSHFTGGGISFSGYRPGDSAPSLLVLDGSVVLSGNTAVHGGAVFFYGANCGDRMIVTDGVTISANTAAGTGGGICCLAPTAGADLLITESAVTGNTAGTGGGIYLLTNFGGAVTFLESRLSDNTAQSGESGSGGGFWFKNTAADLPAVITLNGTGISHNTASSRGGGIAASGQSRLTFLSGSVHDNRSSHYGGGVWLRDRSVFAMKGGEILDNHAVYGGGFYNDTGAALLITGGTVSRNSSDAGGGIYNAEQSSVTLSSTGDFGGEGTNTAALYAPGIYNSGELRAENTRVITNGVYLSSRNSIVRIVGPLAAGSRIQIDGSGYVSPNDAGIPIVIAEAAPPYRQLTETDRESFLKPPSGFDGWEIRLSGDLTQVLLAPPGPGAGE</sequence>
<evidence type="ECO:0008006" key="3">
    <source>
        <dbReference type="Google" id="ProtNLM"/>
    </source>
</evidence>
<name>A0A173ZEW5_9FIRM</name>
<evidence type="ECO:0000313" key="2">
    <source>
        <dbReference type="Proteomes" id="UP000095651"/>
    </source>
</evidence>
<dbReference type="EMBL" id="CYZE01000002">
    <property type="protein sequence ID" value="CUN74774.1"/>
    <property type="molecule type" value="Genomic_DNA"/>
</dbReference>
<dbReference type="SUPFAM" id="SSF51126">
    <property type="entry name" value="Pectin lyase-like"/>
    <property type="match status" value="1"/>
</dbReference>
<dbReference type="Gene3D" id="2.160.20.20">
    <property type="match status" value="1"/>
</dbReference>
<organism evidence="1 2">
    <name type="scientific">Hungatella hathewayi</name>
    <dbReference type="NCBI Taxonomy" id="154046"/>
    <lineage>
        <taxon>Bacteria</taxon>
        <taxon>Bacillati</taxon>
        <taxon>Bacillota</taxon>
        <taxon>Clostridia</taxon>
        <taxon>Lachnospirales</taxon>
        <taxon>Lachnospiraceae</taxon>
        <taxon>Hungatella</taxon>
    </lineage>
</organism>
<proteinExistence type="predicted"/>
<dbReference type="InterPro" id="IPR012332">
    <property type="entry name" value="Autotransporter_pectin_lyase_C"/>
</dbReference>
<dbReference type="InterPro" id="IPR006626">
    <property type="entry name" value="PbH1"/>
</dbReference>
<dbReference type="RefSeq" id="WP_055653254.1">
    <property type="nucleotide sequence ID" value="NZ_CABIXC010000002.1"/>
</dbReference>
<dbReference type="SMART" id="SM00710">
    <property type="entry name" value="PbH1"/>
    <property type="match status" value="9"/>
</dbReference>
<protein>
    <recommendedName>
        <fullName evidence="3">Right-handed parallel beta-helix repeat-containing protein</fullName>
    </recommendedName>
</protein>
<dbReference type="PANTHER" id="PTHR11319">
    <property type="entry name" value="G PROTEIN-COUPLED RECEPTOR-RELATED"/>
    <property type="match status" value="1"/>
</dbReference>